<dbReference type="AlphaFoldDB" id="A0A0Q0EA34"/>
<dbReference type="Proteomes" id="UP000050266">
    <property type="component" value="Unassembled WGS sequence"/>
</dbReference>
<dbReference type="EMBL" id="LJRQ01000269">
    <property type="protein sequence ID" value="KPZ10532.1"/>
    <property type="molecule type" value="Genomic_DNA"/>
</dbReference>
<accession>A0A0Q0EA34</accession>
<dbReference type="PATRIC" id="fig|251720.4.peg.201"/>
<sequence length="61" mass="6715">MTGALGFALVEPDGYERQPKAALPKNHEKRQVNIREPLIYSIFRPGNALEALIYLGATAGF</sequence>
<comment type="caution">
    <text evidence="1">The sequence shown here is derived from an EMBL/GenBank/DDBJ whole genome shotgun (WGS) entry which is preliminary data.</text>
</comment>
<proteinExistence type="predicted"/>
<name>A0A0Q0EA34_PSEA0</name>
<organism evidence="1 2">
    <name type="scientific">Pseudomonas amygdali pv. ulmi</name>
    <dbReference type="NCBI Taxonomy" id="251720"/>
    <lineage>
        <taxon>Bacteria</taxon>
        <taxon>Pseudomonadati</taxon>
        <taxon>Pseudomonadota</taxon>
        <taxon>Gammaproteobacteria</taxon>
        <taxon>Pseudomonadales</taxon>
        <taxon>Pseudomonadaceae</taxon>
        <taxon>Pseudomonas</taxon>
        <taxon>Pseudomonas amygdali</taxon>
    </lineage>
</organism>
<gene>
    <name evidence="1" type="ORF">ALO41_00158</name>
</gene>
<evidence type="ECO:0000313" key="1">
    <source>
        <dbReference type="EMBL" id="KPZ10532.1"/>
    </source>
</evidence>
<protein>
    <submittedName>
        <fullName evidence="1">Uncharacterized protein</fullName>
    </submittedName>
</protein>
<reference evidence="1 2" key="1">
    <citation type="submission" date="2015-09" db="EMBL/GenBank/DDBJ databases">
        <title>Genome announcement of multiple Pseudomonas syringae strains.</title>
        <authorList>
            <person name="Thakur S."/>
            <person name="Wang P.W."/>
            <person name="Gong Y."/>
            <person name="Weir B.S."/>
            <person name="Guttman D.S."/>
        </authorList>
    </citation>
    <scope>NUCLEOTIDE SEQUENCE [LARGE SCALE GENOMIC DNA]</scope>
    <source>
        <strain evidence="1 2">ICMP3962</strain>
    </source>
</reference>
<evidence type="ECO:0000313" key="2">
    <source>
        <dbReference type="Proteomes" id="UP000050266"/>
    </source>
</evidence>